<dbReference type="InterPro" id="IPR039426">
    <property type="entry name" value="TonB-dep_rcpt-like"/>
</dbReference>
<evidence type="ECO:0000256" key="12">
    <source>
        <dbReference type="SAM" id="SignalP"/>
    </source>
</evidence>
<keyword evidence="16" id="KW-1185">Reference proteome</keyword>
<sequence length="987" mass="105138">MMKETVLARSVRMICVGGAALSMHAAFAQQAPEAIQKIQVTGSRLSSPSAESATPLQILTSADIAASGATNLQELLQKNPTLGTPTLSRTNSNFFTTGGGTATVNLRNLGDSRTLVLVNGRRFVSGRPGDSAVDLNTIPTDFIERVELITGGASSVYGSDAVAGVVNIILKRNFNGVTVDTSIGRSEKGDDFKKKLSLTFGTTSADGASNVMGHFGYTKQGAVFSRDREYSAIDQQSKIINTGEAGDAFLVDRPFYSGIAPQGRFFYNNPVTGKKGDYTYDKAGNVIPWSTNGGDGLAATGFNRSAFRTIAVPAERYLLALSGNHTFNEMASAFFEGNFASSKTRTATEPFGLSSKDIFKTNGQVPAETLVIGKNGQPNSVVRNPLVPQYLFDRIGDTDDDGLRDYNFTRRMAEVGSRSAGADRDTFRLATGLKGTIKDWNYDTYVIYGKTKESQNSTGQVNVLNFRNALSAVPDVNDINNNGNRSEAICSDANARALGCVPINIFGYGTISPEALKYVSAPGSLATSVTQKIAGGSLNGEIFDLPAGKVGLAAGFEWREESSVAIPDPLTQAGLNAGNATPVTEGKFHVREFFVETRVPVLKGKPFIKELSLLGAYRTGKYSTVGTANSWNAGVEWAATSDVKVRAARALSTRAPNIGELYQPASQTFPSGLVDPCNGMKADTSNKYSATCLAIPSVRANMAANGGVFTQTQADKQGVSGYNSGNPNLGAEEGRSTTLGLVLTPRSIPALSKFTFTVDYFDIKIADAIVNTERQILLEQCYTGKNPAFCKFITRRDAPVGANNGGTLSYIDSYATNSGGTGTSGVDFTVSWADKVGPGRLSAKLAYTYLKEYYDIPLPGDEKDYSQGELTYARNKAVLNLAYKWGAFGVTTTSSYISASSLDDQFLSNFDLPAGSVKVGSKLYNDVQFTYAATKAVEVYLGIDNAFDSKAPAVPMGLKNSTTGTETNASAYDAIGRRFYLGLRGTL</sequence>
<keyword evidence="5 10" id="KW-0812">Transmembrane</keyword>
<organism evidence="15 16">
    <name type="scientific">Rugamonas rubra</name>
    <dbReference type="NCBI Taxonomy" id="758825"/>
    <lineage>
        <taxon>Bacteria</taxon>
        <taxon>Pseudomonadati</taxon>
        <taxon>Pseudomonadota</taxon>
        <taxon>Betaproteobacteria</taxon>
        <taxon>Burkholderiales</taxon>
        <taxon>Oxalobacteraceae</taxon>
        <taxon>Telluria group</taxon>
        <taxon>Rugamonas</taxon>
    </lineage>
</organism>
<reference evidence="15 16" key="1">
    <citation type="submission" date="2016-10" db="EMBL/GenBank/DDBJ databases">
        <authorList>
            <person name="de Groot N.N."/>
        </authorList>
    </citation>
    <scope>NUCLEOTIDE SEQUENCE [LARGE SCALE GENOMIC DNA]</scope>
    <source>
        <strain evidence="15 16">ATCC 43154</strain>
    </source>
</reference>
<dbReference type="GO" id="GO:0009279">
    <property type="term" value="C:cell outer membrane"/>
    <property type="evidence" value="ECO:0007669"/>
    <property type="project" value="UniProtKB-SubCell"/>
</dbReference>
<accession>A0A1I4M763</accession>
<evidence type="ECO:0000256" key="9">
    <source>
        <dbReference type="ARBA" id="ARBA00023237"/>
    </source>
</evidence>
<evidence type="ECO:0000313" key="16">
    <source>
        <dbReference type="Proteomes" id="UP000199470"/>
    </source>
</evidence>
<gene>
    <name evidence="15" type="ORF">SAMN02982985_02290</name>
</gene>
<keyword evidence="8 15" id="KW-0675">Receptor</keyword>
<dbReference type="PANTHER" id="PTHR47234:SF2">
    <property type="entry name" value="TONB-DEPENDENT RECEPTOR"/>
    <property type="match status" value="1"/>
</dbReference>
<keyword evidence="9 10" id="KW-0998">Cell outer membrane</keyword>
<evidence type="ECO:0000256" key="8">
    <source>
        <dbReference type="ARBA" id="ARBA00023170"/>
    </source>
</evidence>
<feature type="signal peptide" evidence="12">
    <location>
        <begin position="1"/>
        <end position="28"/>
    </location>
</feature>
<dbReference type="Proteomes" id="UP000199470">
    <property type="component" value="Unassembled WGS sequence"/>
</dbReference>
<feature type="domain" description="TonB-dependent receptor-like beta-barrel" evidence="13">
    <location>
        <begin position="419"/>
        <end position="945"/>
    </location>
</feature>
<dbReference type="SUPFAM" id="SSF56935">
    <property type="entry name" value="Porins"/>
    <property type="match status" value="1"/>
</dbReference>
<evidence type="ECO:0000256" key="1">
    <source>
        <dbReference type="ARBA" id="ARBA00004571"/>
    </source>
</evidence>
<dbReference type="InterPro" id="IPR037066">
    <property type="entry name" value="Plug_dom_sf"/>
</dbReference>
<keyword evidence="12" id="KW-0732">Signal</keyword>
<dbReference type="STRING" id="758825.SAMN02982985_02290"/>
<evidence type="ECO:0000259" key="13">
    <source>
        <dbReference type="Pfam" id="PF00593"/>
    </source>
</evidence>
<evidence type="ECO:0000256" key="4">
    <source>
        <dbReference type="ARBA" id="ARBA00022452"/>
    </source>
</evidence>
<dbReference type="Pfam" id="PF00593">
    <property type="entry name" value="TonB_dep_Rec_b-barrel"/>
    <property type="match status" value="1"/>
</dbReference>
<evidence type="ECO:0000256" key="10">
    <source>
        <dbReference type="PROSITE-ProRule" id="PRU01360"/>
    </source>
</evidence>
<dbReference type="InterPro" id="IPR000531">
    <property type="entry name" value="Beta-barrel_TonB"/>
</dbReference>
<dbReference type="InterPro" id="IPR012910">
    <property type="entry name" value="Plug_dom"/>
</dbReference>
<feature type="domain" description="TonB-dependent receptor plug" evidence="14">
    <location>
        <begin position="51"/>
        <end position="165"/>
    </location>
</feature>
<keyword evidence="7 10" id="KW-0472">Membrane</keyword>
<comment type="subcellular location">
    <subcellularLocation>
        <location evidence="1 10">Cell outer membrane</location>
        <topology evidence="1 10">Multi-pass membrane protein</topology>
    </subcellularLocation>
</comment>
<keyword evidence="4 10" id="KW-1134">Transmembrane beta strand</keyword>
<dbReference type="Pfam" id="PF07715">
    <property type="entry name" value="Plug"/>
    <property type="match status" value="1"/>
</dbReference>
<evidence type="ECO:0000256" key="11">
    <source>
        <dbReference type="RuleBase" id="RU003357"/>
    </source>
</evidence>
<dbReference type="OrthoDB" id="8530571at2"/>
<name>A0A1I4M763_9BURK</name>
<dbReference type="AlphaFoldDB" id="A0A1I4M763"/>
<evidence type="ECO:0000256" key="6">
    <source>
        <dbReference type="ARBA" id="ARBA00023077"/>
    </source>
</evidence>
<evidence type="ECO:0000256" key="7">
    <source>
        <dbReference type="ARBA" id="ARBA00023136"/>
    </source>
</evidence>
<dbReference type="Gene3D" id="2.40.170.20">
    <property type="entry name" value="TonB-dependent receptor, beta-barrel domain"/>
    <property type="match status" value="1"/>
</dbReference>
<dbReference type="PANTHER" id="PTHR47234">
    <property type="match status" value="1"/>
</dbReference>
<protein>
    <submittedName>
        <fullName evidence="15">TonB-dependent Receptor Plug Domain</fullName>
    </submittedName>
</protein>
<evidence type="ECO:0000256" key="2">
    <source>
        <dbReference type="ARBA" id="ARBA00009810"/>
    </source>
</evidence>
<comment type="similarity">
    <text evidence="2 10 11">Belongs to the TonB-dependent receptor family.</text>
</comment>
<keyword evidence="3 10" id="KW-0813">Transport</keyword>
<evidence type="ECO:0000313" key="15">
    <source>
        <dbReference type="EMBL" id="SFL99074.1"/>
    </source>
</evidence>
<dbReference type="EMBL" id="FOTW01000010">
    <property type="protein sequence ID" value="SFL99074.1"/>
    <property type="molecule type" value="Genomic_DNA"/>
</dbReference>
<keyword evidence="6 11" id="KW-0798">TonB box</keyword>
<dbReference type="Gene3D" id="2.170.130.10">
    <property type="entry name" value="TonB-dependent receptor, plug domain"/>
    <property type="match status" value="1"/>
</dbReference>
<proteinExistence type="inferred from homology"/>
<evidence type="ECO:0000256" key="5">
    <source>
        <dbReference type="ARBA" id="ARBA00022692"/>
    </source>
</evidence>
<dbReference type="InterPro" id="IPR036942">
    <property type="entry name" value="Beta-barrel_TonB_sf"/>
</dbReference>
<evidence type="ECO:0000259" key="14">
    <source>
        <dbReference type="Pfam" id="PF07715"/>
    </source>
</evidence>
<evidence type="ECO:0000256" key="3">
    <source>
        <dbReference type="ARBA" id="ARBA00022448"/>
    </source>
</evidence>
<dbReference type="PROSITE" id="PS52016">
    <property type="entry name" value="TONB_DEPENDENT_REC_3"/>
    <property type="match status" value="1"/>
</dbReference>
<feature type="chain" id="PRO_5011739429" evidence="12">
    <location>
        <begin position="29"/>
        <end position="987"/>
    </location>
</feature>